<dbReference type="EMBL" id="FYDG01000020">
    <property type="protein sequence ID" value="SNB82443.1"/>
    <property type="molecule type" value="Genomic_DNA"/>
</dbReference>
<keyword evidence="2" id="KW-1185">Reference proteome</keyword>
<dbReference type="Proteomes" id="UP000198418">
    <property type="component" value="Unassembled WGS sequence"/>
</dbReference>
<name>A0A212SAE8_RHOAC</name>
<dbReference type="InterPro" id="IPR049812">
    <property type="entry name" value="DpdG-like"/>
</dbReference>
<protein>
    <submittedName>
        <fullName evidence="1">Uncharacterized protein</fullName>
    </submittedName>
</protein>
<dbReference type="AlphaFoldDB" id="A0A212SAE8"/>
<gene>
    <name evidence="1" type="ORF">SAMN06265338_12017</name>
</gene>
<sequence>MQNDGLFNVVVVLVRAAVRFGPRSREELLTACGVGVEGVDESRAGTTLTRWTELGLFSTNENIVCLREPYRTMLGKNPDIAESRLPNVLRSIALAPENNLRFWEAKENKSADLNRGLSWILAQDIYTIDTSSHQKIDALESSQVADESKRILQNDTRWNGLRTWMVYLGFGRNGSPVTIDPTLALRDSLDQIFGDEQTLAARQFVDRIAEVLPVLDGGSYRKQIEDLLKGSAWAKLPDDTLSTALSRAIRRLGHEGVIATEQRSDTEAGITLIGAEQRLWLRMTHVRRIAA</sequence>
<proteinExistence type="predicted"/>
<organism evidence="1 2">
    <name type="scientific">Rhodoblastus acidophilus</name>
    <name type="common">Rhodopseudomonas acidophila</name>
    <dbReference type="NCBI Taxonomy" id="1074"/>
    <lineage>
        <taxon>Bacteria</taxon>
        <taxon>Pseudomonadati</taxon>
        <taxon>Pseudomonadota</taxon>
        <taxon>Alphaproteobacteria</taxon>
        <taxon>Hyphomicrobiales</taxon>
        <taxon>Rhodoblastaceae</taxon>
        <taxon>Rhodoblastus</taxon>
    </lineage>
</organism>
<evidence type="ECO:0000313" key="1">
    <source>
        <dbReference type="EMBL" id="SNB82443.1"/>
    </source>
</evidence>
<evidence type="ECO:0000313" key="2">
    <source>
        <dbReference type="Proteomes" id="UP000198418"/>
    </source>
</evidence>
<reference evidence="2" key="1">
    <citation type="submission" date="2017-06" db="EMBL/GenBank/DDBJ databases">
        <authorList>
            <person name="Varghese N."/>
            <person name="Submissions S."/>
        </authorList>
    </citation>
    <scope>NUCLEOTIDE SEQUENCE [LARGE SCALE GENOMIC DNA]</scope>
    <source>
        <strain evidence="2">DSM 137</strain>
    </source>
</reference>
<dbReference type="NCBIfam" id="NF041064">
    <property type="entry name" value="DpdG"/>
    <property type="match status" value="1"/>
</dbReference>
<accession>A0A212SAE8</accession>